<keyword evidence="3" id="KW-1185">Reference proteome</keyword>
<organism evidence="2 3">
    <name type="scientific">Streptomyces vastus</name>
    <dbReference type="NCBI Taxonomy" id="285451"/>
    <lineage>
        <taxon>Bacteria</taxon>
        <taxon>Bacillati</taxon>
        <taxon>Actinomycetota</taxon>
        <taxon>Actinomycetes</taxon>
        <taxon>Kitasatosporales</taxon>
        <taxon>Streptomycetaceae</taxon>
        <taxon>Streptomyces</taxon>
    </lineage>
</organism>
<dbReference type="Proteomes" id="UP001500151">
    <property type="component" value="Unassembled WGS sequence"/>
</dbReference>
<proteinExistence type="predicted"/>
<comment type="caution">
    <text evidence="2">The sequence shown here is derived from an EMBL/GenBank/DDBJ whole genome shotgun (WGS) entry which is preliminary data.</text>
</comment>
<sequence length="102" mass="10464">MRTGHPTLRGDGSGSHRPLTQPPNSTSLPGTAVTGLDYPIGGLPGELTEAGRAVFGIGHVHGRDVRRDARAVAGGGSLRVTRVAWVDGMTSASPRPSEVITA</sequence>
<name>A0ABN3RK00_9ACTN</name>
<accession>A0ABN3RK00</accession>
<feature type="region of interest" description="Disordered" evidence="1">
    <location>
        <begin position="1"/>
        <end position="38"/>
    </location>
</feature>
<protein>
    <submittedName>
        <fullName evidence="2">Uncharacterized protein</fullName>
    </submittedName>
</protein>
<dbReference type="EMBL" id="BAAASJ010000104">
    <property type="protein sequence ID" value="GAA2654570.1"/>
    <property type="molecule type" value="Genomic_DNA"/>
</dbReference>
<reference evidence="2 3" key="1">
    <citation type="journal article" date="2019" name="Int. J. Syst. Evol. Microbiol.">
        <title>The Global Catalogue of Microorganisms (GCM) 10K type strain sequencing project: providing services to taxonomists for standard genome sequencing and annotation.</title>
        <authorList>
            <consortium name="The Broad Institute Genomics Platform"/>
            <consortium name="The Broad Institute Genome Sequencing Center for Infectious Disease"/>
            <person name="Wu L."/>
            <person name="Ma J."/>
        </authorList>
    </citation>
    <scope>NUCLEOTIDE SEQUENCE [LARGE SCALE GENOMIC DNA]</scope>
    <source>
        <strain evidence="2 3">JCM 4524</strain>
    </source>
</reference>
<gene>
    <name evidence="2" type="ORF">GCM10010307_66810</name>
</gene>
<evidence type="ECO:0000256" key="1">
    <source>
        <dbReference type="SAM" id="MobiDB-lite"/>
    </source>
</evidence>
<evidence type="ECO:0000313" key="3">
    <source>
        <dbReference type="Proteomes" id="UP001500151"/>
    </source>
</evidence>
<evidence type="ECO:0000313" key="2">
    <source>
        <dbReference type="EMBL" id="GAA2654570.1"/>
    </source>
</evidence>